<reference evidence="1" key="1">
    <citation type="submission" date="2020-03" db="EMBL/GenBank/DDBJ databases">
        <title>The deep terrestrial virosphere.</title>
        <authorList>
            <person name="Holmfeldt K."/>
            <person name="Nilsson E."/>
            <person name="Simone D."/>
            <person name="Lopez-Fernandez M."/>
            <person name="Wu X."/>
            <person name="de Brujin I."/>
            <person name="Lundin D."/>
            <person name="Andersson A."/>
            <person name="Bertilsson S."/>
            <person name="Dopson M."/>
        </authorList>
    </citation>
    <scope>NUCLEOTIDE SEQUENCE</scope>
    <source>
        <strain evidence="1">MM171A00439</strain>
    </source>
</reference>
<gene>
    <name evidence="1" type="ORF">MM171A00439_0008</name>
</gene>
<dbReference type="AlphaFoldDB" id="A0A6M3M5D6"/>
<sequence length="72" mass="8015">MKVYVVVTVFSGCVNEVNGFVDPGAADACVETKQQELGIMPGFEEQSEHDVQLHELDILIYPESVAVERQYI</sequence>
<evidence type="ECO:0000313" key="1">
    <source>
        <dbReference type="EMBL" id="QJB00456.1"/>
    </source>
</evidence>
<proteinExistence type="predicted"/>
<protein>
    <submittedName>
        <fullName evidence="1">Uncharacterized protein</fullName>
    </submittedName>
</protein>
<dbReference type="EMBL" id="MT143694">
    <property type="protein sequence ID" value="QJB00456.1"/>
    <property type="molecule type" value="Genomic_DNA"/>
</dbReference>
<accession>A0A6M3M5D6</accession>
<name>A0A6M3M5D6_9ZZZZ</name>
<organism evidence="1">
    <name type="scientific">viral metagenome</name>
    <dbReference type="NCBI Taxonomy" id="1070528"/>
    <lineage>
        <taxon>unclassified sequences</taxon>
        <taxon>metagenomes</taxon>
        <taxon>organismal metagenomes</taxon>
    </lineage>
</organism>